<dbReference type="GO" id="GO:0005829">
    <property type="term" value="C:cytosol"/>
    <property type="evidence" value="ECO:0007669"/>
    <property type="project" value="TreeGrafter"/>
</dbReference>
<dbReference type="InterPro" id="IPR014710">
    <property type="entry name" value="RmlC-like_jellyroll"/>
</dbReference>
<dbReference type="Proteomes" id="UP000564629">
    <property type="component" value="Unassembled WGS sequence"/>
</dbReference>
<evidence type="ECO:0000256" key="2">
    <source>
        <dbReference type="ARBA" id="ARBA00023125"/>
    </source>
</evidence>
<dbReference type="SMART" id="SM00100">
    <property type="entry name" value="cNMP"/>
    <property type="match status" value="1"/>
</dbReference>
<dbReference type="InterPro" id="IPR050397">
    <property type="entry name" value="Env_Response_Regulators"/>
</dbReference>
<keyword evidence="1" id="KW-0805">Transcription regulation</keyword>
<sequence length="239" mass="25647">MVPTADPHVCTPGVRLRMLARVPLFADLDVHDIAQVDRRCQAHAFEAGAVVYHAGASATRMYVVATGAVKAVRPALDGRETILDLCAPGDFLGAVPALGEDVYSDTAWAVSASCLLGLEAHDFDAIMERFPAVARATLRGVSRRLSQAQQAVHLLAGAPLEQRLAAMLLLIADKMGRPWDGGTLLDVPLTREDLASMTGAAPESVSRLLSGWRREGLIDSGRRWIAVRDPKALHSLRDA</sequence>
<dbReference type="GO" id="GO:0003700">
    <property type="term" value="F:DNA-binding transcription factor activity"/>
    <property type="evidence" value="ECO:0007669"/>
    <property type="project" value="TreeGrafter"/>
</dbReference>
<dbReference type="CDD" id="cd00092">
    <property type="entry name" value="HTH_CRP"/>
    <property type="match status" value="1"/>
</dbReference>
<protein>
    <submittedName>
        <fullName evidence="6">CRP-like cAMP-binding protein</fullName>
    </submittedName>
</protein>
<dbReference type="SUPFAM" id="SSF46785">
    <property type="entry name" value="Winged helix' DNA-binding domain"/>
    <property type="match status" value="1"/>
</dbReference>
<dbReference type="AlphaFoldDB" id="A0A7W8W8J3"/>
<feature type="domain" description="HTH crp-type" evidence="5">
    <location>
        <begin position="158"/>
        <end position="231"/>
    </location>
</feature>
<comment type="caution">
    <text evidence="6">The sequence shown here is derived from an EMBL/GenBank/DDBJ whole genome shotgun (WGS) entry which is preliminary data.</text>
</comment>
<keyword evidence="3" id="KW-0804">Transcription</keyword>
<dbReference type="CDD" id="cd00038">
    <property type="entry name" value="CAP_ED"/>
    <property type="match status" value="1"/>
</dbReference>
<evidence type="ECO:0000256" key="3">
    <source>
        <dbReference type="ARBA" id="ARBA00023163"/>
    </source>
</evidence>
<dbReference type="PROSITE" id="PS50042">
    <property type="entry name" value="CNMP_BINDING_3"/>
    <property type="match status" value="1"/>
</dbReference>
<dbReference type="PANTHER" id="PTHR24567:SF28">
    <property type="entry name" value="LISTERIOLYSIN REGULATORY PROTEIN"/>
    <property type="match status" value="1"/>
</dbReference>
<name>A0A7W8W8J3_9CELL</name>
<organism evidence="6 7">
    <name type="scientific">Cellulomonas hominis</name>
    <dbReference type="NCBI Taxonomy" id="156981"/>
    <lineage>
        <taxon>Bacteria</taxon>
        <taxon>Bacillati</taxon>
        <taxon>Actinomycetota</taxon>
        <taxon>Actinomycetes</taxon>
        <taxon>Micrococcales</taxon>
        <taxon>Cellulomonadaceae</taxon>
        <taxon>Cellulomonas</taxon>
    </lineage>
</organism>
<dbReference type="Pfam" id="PF13545">
    <property type="entry name" value="HTH_Crp_2"/>
    <property type="match status" value="1"/>
</dbReference>
<proteinExistence type="predicted"/>
<evidence type="ECO:0000313" key="6">
    <source>
        <dbReference type="EMBL" id="MBB5471482.1"/>
    </source>
</evidence>
<dbReference type="OrthoDB" id="156829at2"/>
<dbReference type="InterPro" id="IPR018490">
    <property type="entry name" value="cNMP-bd_dom_sf"/>
</dbReference>
<feature type="domain" description="Cyclic nucleotide-binding" evidence="4">
    <location>
        <begin position="24"/>
        <end position="144"/>
    </location>
</feature>
<dbReference type="Gene3D" id="1.10.10.10">
    <property type="entry name" value="Winged helix-like DNA-binding domain superfamily/Winged helix DNA-binding domain"/>
    <property type="match status" value="1"/>
</dbReference>
<dbReference type="EMBL" id="JACHDN010000001">
    <property type="protein sequence ID" value="MBB5471482.1"/>
    <property type="molecule type" value="Genomic_DNA"/>
</dbReference>
<dbReference type="RefSeq" id="WP_146836310.1">
    <property type="nucleotide sequence ID" value="NZ_BJVQ01000017.1"/>
</dbReference>
<dbReference type="PRINTS" id="PR00034">
    <property type="entry name" value="HTHCRP"/>
</dbReference>
<dbReference type="PROSITE" id="PS51063">
    <property type="entry name" value="HTH_CRP_2"/>
    <property type="match status" value="1"/>
</dbReference>
<dbReference type="InterPro" id="IPR000595">
    <property type="entry name" value="cNMP-bd_dom"/>
</dbReference>
<accession>A0A7W8W8J3</accession>
<dbReference type="Pfam" id="PF00027">
    <property type="entry name" value="cNMP_binding"/>
    <property type="match status" value="1"/>
</dbReference>
<dbReference type="Gene3D" id="2.60.120.10">
    <property type="entry name" value="Jelly Rolls"/>
    <property type="match status" value="1"/>
</dbReference>
<dbReference type="PANTHER" id="PTHR24567">
    <property type="entry name" value="CRP FAMILY TRANSCRIPTIONAL REGULATORY PROTEIN"/>
    <property type="match status" value="1"/>
</dbReference>
<evidence type="ECO:0000259" key="4">
    <source>
        <dbReference type="PROSITE" id="PS50042"/>
    </source>
</evidence>
<evidence type="ECO:0000256" key="1">
    <source>
        <dbReference type="ARBA" id="ARBA00023015"/>
    </source>
</evidence>
<reference evidence="6 7" key="1">
    <citation type="submission" date="2020-08" db="EMBL/GenBank/DDBJ databases">
        <title>Sequencing the genomes of 1000 actinobacteria strains.</title>
        <authorList>
            <person name="Klenk H.-P."/>
        </authorList>
    </citation>
    <scope>NUCLEOTIDE SEQUENCE [LARGE SCALE GENOMIC DNA]</scope>
    <source>
        <strain evidence="6 7">DSM 9581</strain>
    </source>
</reference>
<dbReference type="InterPro" id="IPR036388">
    <property type="entry name" value="WH-like_DNA-bd_sf"/>
</dbReference>
<evidence type="ECO:0000259" key="5">
    <source>
        <dbReference type="PROSITE" id="PS51063"/>
    </source>
</evidence>
<dbReference type="InterPro" id="IPR036390">
    <property type="entry name" value="WH_DNA-bd_sf"/>
</dbReference>
<gene>
    <name evidence="6" type="ORF">HNR08_000218</name>
</gene>
<dbReference type="SMART" id="SM00419">
    <property type="entry name" value="HTH_CRP"/>
    <property type="match status" value="1"/>
</dbReference>
<keyword evidence="2" id="KW-0238">DNA-binding</keyword>
<dbReference type="SUPFAM" id="SSF51206">
    <property type="entry name" value="cAMP-binding domain-like"/>
    <property type="match status" value="1"/>
</dbReference>
<dbReference type="GO" id="GO:0003677">
    <property type="term" value="F:DNA binding"/>
    <property type="evidence" value="ECO:0007669"/>
    <property type="project" value="UniProtKB-KW"/>
</dbReference>
<evidence type="ECO:0000313" key="7">
    <source>
        <dbReference type="Proteomes" id="UP000564629"/>
    </source>
</evidence>
<dbReference type="InterPro" id="IPR012318">
    <property type="entry name" value="HTH_CRP"/>
</dbReference>